<feature type="transmembrane region" description="Helical" evidence="1">
    <location>
        <begin position="7"/>
        <end position="27"/>
    </location>
</feature>
<feature type="transmembrane region" description="Helical" evidence="1">
    <location>
        <begin position="186"/>
        <end position="212"/>
    </location>
</feature>
<accession>A0A413FEH2</accession>
<feature type="transmembrane region" description="Helical" evidence="1">
    <location>
        <begin position="590"/>
        <end position="618"/>
    </location>
</feature>
<feature type="transmembrane region" description="Helical" evidence="1">
    <location>
        <begin position="527"/>
        <end position="545"/>
    </location>
</feature>
<organism evidence="3 4">
    <name type="scientific">Enterocloster asparagiformis</name>
    <dbReference type="NCBI Taxonomy" id="333367"/>
    <lineage>
        <taxon>Bacteria</taxon>
        <taxon>Bacillati</taxon>
        <taxon>Bacillota</taxon>
        <taxon>Clostridia</taxon>
        <taxon>Lachnospirales</taxon>
        <taxon>Lachnospiraceae</taxon>
        <taxon>Enterocloster</taxon>
    </lineage>
</organism>
<comment type="caution">
    <text evidence="3">The sequence shown here is derived from an EMBL/GenBank/DDBJ whole genome shotgun (WGS) entry which is preliminary data.</text>
</comment>
<dbReference type="OrthoDB" id="9759894at2"/>
<feature type="domain" description="TRAP C4-dicarboxylate transport system permease DctM subunit" evidence="2">
    <location>
        <begin position="116"/>
        <end position="552"/>
    </location>
</feature>
<dbReference type="RefSeq" id="WP_007707252.1">
    <property type="nucleotide sequence ID" value="NZ_BAABXR010000003.1"/>
</dbReference>
<keyword evidence="1" id="KW-0812">Transmembrane</keyword>
<feature type="transmembrane region" description="Helical" evidence="1">
    <location>
        <begin position="74"/>
        <end position="92"/>
    </location>
</feature>
<feature type="transmembrane region" description="Helical" evidence="1">
    <location>
        <begin position="492"/>
        <end position="515"/>
    </location>
</feature>
<dbReference type="Pfam" id="PF06808">
    <property type="entry name" value="DctM"/>
    <property type="match status" value="1"/>
</dbReference>
<feature type="transmembrane region" description="Helical" evidence="1">
    <location>
        <begin position="345"/>
        <end position="362"/>
    </location>
</feature>
<feature type="transmembrane region" description="Helical" evidence="1">
    <location>
        <begin position="296"/>
        <end position="315"/>
    </location>
</feature>
<protein>
    <submittedName>
        <fullName evidence="3">C4-dicarboxylate ABC transporter</fullName>
    </submittedName>
</protein>
<keyword evidence="1" id="KW-0472">Membrane</keyword>
<dbReference type="Proteomes" id="UP000283880">
    <property type="component" value="Unassembled WGS sequence"/>
</dbReference>
<feature type="transmembrane region" description="Helical" evidence="1">
    <location>
        <begin position="434"/>
        <end position="458"/>
    </location>
</feature>
<dbReference type="AlphaFoldDB" id="A0A413FEH2"/>
<feature type="transmembrane region" description="Helical" evidence="1">
    <location>
        <begin position="557"/>
        <end position="578"/>
    </location>
</feature>
<feature type="transmembrane region" description="Helical" evidence="1">
    <location>
        <begin position="465"/>
        <end position="486"/>
    </location>
</feature>
<reference evidence="3 4" key="1">
    <citation type="submission" date="2018-08" db="EMBL/GenBank/DDBJ databases">
        <title>A genome reference for cultivated species of the human gut microbiota.</title>
        <authorList>
            <person name="Zou Y."/>
            <person name="Xue W."/>
            <person name="Luo G."/>
        </authorList>
    </citation>
    <scope>NUCLEOTIDE SEQUENCE [LARGE SCALE GENOMIC DNA]</scope>
    <source>
        <strain evidence="3 4">AF04-15</strain>
    </source>
</reference>
<sequence>MDKKLTYQKVVTAVCMLVSLFAVIIHVGNYTTFTMPSILFYAWHLLIGLVLIFLYKPLGGSKELSPGMRTLCRAVDWILIALTAVVSFYVIFNFETYTTTMQNNMMTKELYVFGIIITLLVLEAGRRMLGNVLPIIAIVAIIYALTGDKIPGLFGHRGYSMQRVVLAIFSDRGVYGTPIGTSATNVYLFLLFAAFLSVSGADIIFQNIAIAAAGRKRGGPAKMAVIASAFFGTISGSCVANVVSTGAFTIPLMKRNGYPKKFAGAVEAVASTGGQIMPPIMGAAAFVLSDVAGVPYAEVCIAAILPALMYYICLVKMVDLEAVKHNLAGLSEDEVPNLKESLARGMKLFIPVGVLLFMMLGLKTTPMKAAIFATAAILVTGVLDSKDRMTLKGVVNGAVAAGKSLCSVVAACSTAGIVVAVFSLTGLGLKFSNFIVQLGSNSLIPSLILAMLVCAILGMGLPTTAAYIVCATAIAPALTGLGLPILAAHLFLMYFASISAITPPVAVASYAAAGIAEENPMKVGLQAVKLGITGFILPFAFALNPDYITFGWNLQTLLTWISGMVVCYSLAIMLQGYVESRITVLERLAYLAVIVLAITPYMLNSLIGFVLFAALYGFRKWQAKRAPLLASS</sequence>
<feature type="transmembrane region" description="Helical" evidence="1">
    <location>
        <begin position="405"/>
        <end position="428"/>
    </location>
</feature>
<dbReference type="InterPro" id="IPR010656">
    <property type="entry name" value="DctM"/>
</dbReference>
<dbReference type="NCBIfam" id="TIGR02123">
    <property type="entry name" value="TRAP_fused"/>
    <property type="match status" value="1"/>
</dbReference>
<evidence type="ECO:0000259" key="2">
    <source>
        <dbReference type="Pfam" id="PF06808"/>
    </source>
</evidence>
<feature type="transmembrane region" description="Helical" evidence="1">
    <location>
        <begin position="33"/>
        <end position="54"/>
    </location>
</feature>
<feature type="transmembrane region" description="Helical" evidence="1">
    <location>
        <begin position="104"/>
        <end position="122"/>
    </location>
</feature>
<dbReference type="EMBL" id="QSBM01000010">
    <property type="protein sequence ID" value="RGX28831.1"/>
    <property type="molecule type" value="Genomic_DNA"/>
</dbReference>
<feature type="transmembrane region" description="Helical" evidence="1">
    <location>
        <begin position="224"/>
        <end position="250"/>
    </location>
</feature>
<dbReference type="InterPro" id="IPR011853">
    <property type="entry name" value="TRAP_DctM-Dct_fused"/>
</dbReference>
<keyword evidence="1" id="KW-1133">Transmembrane helix</keyword>
<evidence type="ECO:0000256" key="1">
    <source>
        <dbReference type="SAM" id="Phobius"/>
    </source>
</evidence>
<gene>
    <name evidence="3" type="ORF">DWV29_14565</name>
</gene>
<name>A0A413FEH2_9FIRM</name>
<proteinExistence type="predicted"/>
<feature type="transmembrane region" description="Helical" evidence="1">
    <location>
        <begin position="129"/>
        <end position="146"/>
    </location>
</feature>
<dbReference type="PANTHER" id="PTHR43849">
    <property type="entry name" value="BLL3936 PROTEIN"/>
    <property type="match status" value="1"/>
</dbReference>
<evidence type="ECO:0000313" key="3">
    <source>
        <dbReference type="EMBL" id="RGX28831.1"/>
    </source>
</evidence>
<dbReference type="PANTHER" id="PTHR43849:SF2">
    <property type="entry name" value="BLL3936 PROTEIN"/>
    <property type="match status" value="1"/>
</dbReference>
<evidence type="ECO:0000313" key="4">
    <source>
        <dbReference type="Proteomes" id="UP000283880"/>
    </source>
</evidence>